<dbReference type="OrthoDB" id="9793581at2"/>
<reference evidence="8 9" key="1">
    <citation type="submission" date="2016-10" db="EMBL/GenBank/DDBJ databases">
        <title>Draft Genome sequence of Alkanindiges sp. strain H1.</title>
        <authorList>
            <person name="Subhash Y."/>
            <person name="Lee S."/>
        </authorList>
    </citation>
    <scope>NUCLEOTIDE SEQUENCE [LARGE SCALE GENOMIC DNA]</scope>
    <source>
        <strain evidence="8 9">H1</strain>
    </source>
</reference>
<evidence type="ECO:0000256" key="3">
    <source>
        <dbReference type="ARBA" id="ARBA00022475"/>
    </source>
</evidence>
<dbReference type="GO" id="GO:0005886">
    <property type="term" value="C:plasma membrane"/>
    <property type="evidence" value="ECO:0007669"/>
    <property type="project" value="UniProtKB-SubCell"/>
</dbReference>
<keyword evidence="3" id="KW-1003">Cell membrane</keyword>
<evidence type="ECO:0000313" key="9">
    <source>
        <dbReference type="Proteomes" id="UP000192132"/>
    </source>
</evidence>
<comment type="subcellular location">
    <subcellularLocation>
        <location evidence="1">Cell membrane</location>
        <topology evidence="1">Single-pass membrane protein</topology>
    </subcellularLocation>
    <subcellularLocation>
        <location evidence="7">Cell membrane</location>
        <topology evidence="7">Single-pass type II membrane protein</topology>
    </subcellularLocation>
</comment>
<dbReference type="GO" id="GO:0015031">
    <property type="term" value="P:protein transport"/>
    <property type="evidence" value="ECO:0007669"/>
    <property type="project" value="UniProtKB-KW"/>
</dbReference>
<name>A0A1S8CSY8_9GAMM</name>
<evidence type="ECO:0000256" key="5">
    <source>
        <dbReference type="ARBA" id="ARBA00022989"/>
    </source>
</evidence>
<evidence type="ECO:0000313" key="8">
    <source>
        <dbReference type="EMBL" id="ONG38960.1"/>
    </source>
</evidence>
<dbReference type="PANTHER" id="PTHR30558">
    <property type="entry name" value="EXBD MEMBRANE COMPONENT OF PMF-DRIVEN MACROMOLECULE IMPORT SYSTEM"/>
    <property type="match status" value="1"/>
</dbReference>
<dbReference type="GO" id="GO:0022857">
    <property type="term" value="F:transmembrane transporter activity"/>
    <property type="evidence" value="ECO:0007669"/>
    <property type="project" value="InterPro"/>
</dbReference>
<keyword evidence="5" id="KW-1133">Transmembrane helix</keyword>
<dbReference type="AlphaFoldDB" id="A0A1S8CSY8"/>
<dbReference type="STRING" id="1907941.BKE30_10810"/>
<keyword evidence="7" id="KW-0653">Protein transport</keyword>
<organism evidence="8 9">
    <name type="scientific">Alkanindiges hydrocarboniclasticus</name>
    <dbReference type="NCBI Taxonomy" id="1907941"/>
    <lineage>
        <taxon>Bacteria</taxon>
        <taxon>Pseudomonadati</taxon>
        <taxon>Pseudomonadota</taxon>
        <taxon>Gammaproteobacteria</taxon>
        <taxon>Moraxellales</taxon>
        <taxon>Moraxellaceae</taxon>
        <taxon>Alkanindiges</taxon>
    </lineage>
</organism>
<proteinExistence type="inferred from homology"/>
<dbReference type="InterPro" id="IPR003400">
    <property type="entry name" value="ExbD"/>
</dbReference>
<keyword evidence="9" id="KW-1185">Reference proteome</keyword>
<dbReference type="PANTHER" id="PTHR30558:SF3">
    <property type="entry name" value="BIOPOLYMER TRANSPORT PROTEIN EXBD-RELATED"/>
    <property type="match status" value="1"/>
</dbReference>
<dbReference type="RefSeq" id="WP_076878611.1">
    <property type="nucleotide sequence ID" value="NZ_MLCN01000028.1"/>
</dbReference>
<evidence type="ECO:0000256" key="7">
    <source>
        <dbReference type="RuleBase" id="RU003879"/>
    </source>
</evidence>
<dbReference type="Proteomes" id="UP000192132">
    <property type="component" value="Unassembled WGS sequence"/>
</dbReference>
<evidence type="ECO:0000256" key="6">
    <source>
        <dbReference type="ARBA" id="ARBA00023136"/>
    </source>
</evidence>
<comment type="caution">
    <text evidence="8">The sequence shown here is derived from an EMBL/GenBank/DDBJ whole genome shotgun (WGS) entry which is preliminary data.</text>
</comment>
<evidence type="ECO:0000256" key="2">
    <source>
        <dbReference type="ARBA" id="ARBA00005811"/>
    </source>
</evidence>
<sequence>MKLRKPKIEPIELNLTPMIDCLLFLLVFLLVSTTFNQYSRLNLVLPEASGVPPDNRQQKIEVVVKPNGEYLVNGLSLSSNNEAELMAAIRQAAGNARNLPFTIAADGKASHQSVVQVMDIAGKLGFVNLNISTRVPHRGQS</sequence>
<evidence type="ECO:0000256" key="4">
    <source>
        <dbReference type="ARBA" id="ARBA00022692"/>
    </source>
</evidence>
<keyword evidence="7" id="KW-0813">Transport</keyword>
<keyword evidence="4 7" id="KW-0812">Transmembrane</keyword>
<gene>
    <name evidence="8" type="ORF">BKE30_10810</name>
</gene>
<evidence type="ECO:0000256" key="1">
    <source>
        <dbReference type="ARBA" id="ARBA00004162"/>
    </source>
</evidence>
<dbReference type="EMBL" id="MLCN01000028">
    <property type="protein sequence ID" value="ONG38960.1"/>
    <property type="molecule type" value="Genomic_DNA"/>
</dbReference>
<dbReference type="Gene3D" id="3.30.420.270">
    <property type="match status" value="1"/>
</dbReference>
<protein>
    <submittedName>
        <fullName evidence="8">Biopolymer transporter ExbD</fullName>
    </submittedName>
</protein>
<comment type="similarity">
    <text evidence="2 7">Belongs to the ExbD/TolR family.</text>
</comment>
<accession>A0A1S8CSY8</accession>
<dbReference type="Pfam" id="PF02472">
    <property type="entry name" value="ExbD"/>
    <property type="match status" value="1"/>
</dbReference>
<keyword evidence="6" id="KW-0472">Membrane</keyword>